<evidence type="ECO:0000256" key="1">
    <source>
        <dbReference type="SAM" id="MobiDB-lite"/>
    </source>
</evidence>
<sequence length="392" mass="44605">MCQNNNNNAGGGVKENGWNFWGKIYENPSLRQQNEKRAQNGPTMSELLRSGQLCHGELLFTNVPRIGNNQQSLVRQLINSQLQRAVSILDITIINWRWKVRFYRAEDAEEVQRKLDGLRYRNRAIMVRAADDFDGGPQRQRNGPQLGFGPPRGSGGQSSSMTVKESPSTSAIITPANYPFGPPVRGEIIDPSFTPIEMEQIEKFKEDVVKVLESQQNGVLVDQLVTELRKHNYAYFITAALKEWPLGLLRMCQEVRLIGPYASLRVHDLHRRYLAKFVQEGVSIMTKCDWEPMPPCNIRTESHMKAYVTELLTAFGPQHCKVDIPIRLLSRTLPGQWPDGSVALCQMIESLGPEFLLFHDILYLSTNVRHRMALCDCLVPSKQFAPNEQPRF</sequence>
<dbReference type="InterPro" id="IPR035979">
    <property type="entry name" value="RBD_domain_sf"/>
</dbReference>
<keyword evidence="2" id="KW-1185">Reference proteome</keyword>
<feature type="region of interest" description="Disordered" evidence="1">
    <location>
        <begin position="131"/>
        <end position="168"/>
    </location>
</feature>
<dbReference type="GO" id="GO:0003676">
    <property type="term" value="F:nucleic acid binding"/>
    <property type="evidence" value="ECO:0007669"/>
    <property type="project" value="InterPro"/>
</dbReference>
<dbReference type="AlphaFoldDB" id="A0AAF3J5P4"/>
<accession>A0AAF3J5P4</accession>
<proteinExistence type="predicted"/>
<dbReference type="SUPFAM" id="SSF54928">
    <property type="entry name" value="RNA-binding domain, RBD"/>
    <property type="match status" value="1"/>
</dbReference>
<evidence type="ECO:0000313" key="3">
    <source>
        <dbReference type="WBParaSite" id="MBELARI_LOCUS17811"/>
    </source>
</evidence>
<dbReference type="WBParaSite" id="MBELARI_LOCUS17811">
    <property type="protein sequence ID" value="MBELARI_LOCUS17811"/>
    <property type="gene ID" value="MBELARI_LOCUS17811"/>
</dbReference>
<organism evidence="2 3">
    <name type="scientific">Mesorhabditis belari</name>
    <dbReference type="NCBI Taxonomy" id="2138241"/>
    <lineage>
        <taxon>Eukaryota</taxon>
        <taxon>Metazoa</taxon>
        <taxon>Ecdysozoa</taxon>
        <taxon>Nematoda</taxon>
        <taxon>Chromadorea</taxon>
        <taxon>Rhabditida</taxon>
        <taxon>Rhabditina</taxon>
        <taxon>Rhabditomorpha</taxon>
        <taxon>Rhabditoidea</taxon>
        <taxon>Rhabditidae</taxon>
        <taxon>Mesorhabditinae</taxon>
        <taxon>Mesorhabditis</taxon>
    </lineage>
</organism>
<evidence type="ECO:0000313" key="2">
    <source>
        <dbReference type="Proteomes" id="UP000887575"/>
    </source>
</evidence>
<reference evidence="3" key="1">
    <citation type="submission" date="2024-02" db="UniProtKB">
        <authorList>
            <consortium name="WormBaseParasite"/>
        </authorList>
    </citation>
    <scope>IDENTIFICATION</scope>
</reference>
<dbReference type="CDD" id="cd00590">
    <property type="entry name" value="RRM_SF"/>
    <property type="match status" value="1"/>
</dbReference>
<protein>
    <submittedName>
        <fullName evidence="3">Uncharacterized protein</fullName>
    </submittedName>
</protein>
<dbReference type="Proteomes" id="UP000887575">
    <property type="component" value="Unassembled WGS sequence"/>
</dbReference>
<name>A0AAF3J5P4_9BILA</name>